<dbReference type="GO" id="GO:0019843">
    <property type="term" value="F:rRNA binding"/>
    <property type="evidence" value="ECO:0007669"/>
    <property type="project" value="UniProtKB-UniRule"/>
</dbReference>
<dbReference type="PANTHER" id="PTHR11994">
    <property type="entry name" value="60S RIBOSOMAL PROTEIN L11-RELATED"/>
    <property type="match status" value="1"/>
</dbReference>
<feature type="domain" description="Large ribosomal subunit protein uL5 C-terminal" evidence="8">
    <location>
        <begin position="84"/>
        <end position="177"/>
    </location>
</feature>
<dbReference type="InterPro" id="IPR031309">
    <property type="entry name" value="Ribosomal_uL5_C"/>
</dbReference>
<dbReference type="GO" id="GO:0005840">
    <property type="term" value="C:ribosome"/>
    <property type="evidence" value="ECO:0007669"/>
    <property type="project" value="UniProtKB-KW"/>
</dbReference>
<name>A0A0G0PK84_9BACT</name>
<evidence type="ECO:0000256" key="2">
    <source>
        <dbReference type="ARBA" id="ARBA00022980"/>
    </source>
</evidence>
<accession>A0A0G0PK84</accession>
<comment type="function">
    <text evidence="5">This is 1 of the proteins that bind and probably mediate the attachment of the 5S RNA into the large ribosomal subunit, where it forms part of the central protuberance. In the 70S ribosome it contacts protein S13 of the 30S subunit (bridge B1b), connecting the 2 subunits; this bridge is implicated in subunit movement. Contacts the P site tRNA; the 5S rRNA and some of its associated proteins might help stabilize positioning of ribosome-bound tRNAs.</text>
</comment>
<evidence type="ECO:0000256" key="3">
    <source>
        <dbReference type="ARBA" id="ARBA00023274"/>
    </source>
</evidence>
<dbReference type="PIRSF" id="PIRSF002161">
    <property type="entry name" value="Ribosomal_L5"/>
    <property type="match status" value="1"/>
</dbReference>
<dbReference type="FunFam" id="3.30.1440.10:FF:000001">
    <property type="entry name" value="50S ribosomal protein L5"/>
    <property type="match status" value="1"/>
</dbReference>
<keyword evidence="2 5" id="KW-0689">Ribosomal protein</keyword>
<comment type="subunit">
    <text evidence="5">Part of the 50S ribosomal subunit; part of the 5S rRNA/L5/L18/L25 subcomplex. Contacts the 5S rRNA and the P site tRNA. Forms a bridge to the 30S subunit in the 70S ribosome.</text>
</comment>
<dbReference type="GO" id="GO:0000049">
    <property type="term" value="F:tRNA binding"/>
    <property type="evidence" value="ECO:0007669"/>
    <property type="project" value="UniProtKB-UniRule"/>
</dbReference>
<keyword evidence="5" id="KW-0820">tRNA-binding</keyword>
<dbReference type="NCBIfam" id="NF000585">
    <property type="entry name" value="PRK00010.1"/>
    <property type="match status" value="1"/>
</dbReference>
<evidence type="ECO:0000259" key="8">
    <source>
        <dbReference type="Pfam" id="PF00673"/>
    </source>
</evidence>
<evidence type="ECO:0000313" key="10">
    <source>
        <dbReference type="Proteomes" id="UP000034893"/>
    </source>
</evidence>
<feature type="domain" description="Large ribosomal subunit protein uL5 N-terminal" evidence="7">
    <location>
        <begin position="24"/>
        <end position="80"/>
    </location>
</feature>
<dbReference type="InterPro" id="IPR002132">
    <property type="entry name" value="Ribosomal_uL5"/>
</dbReference>
<reference evidence="9 10" key="1">
    <citation type="journal article" date="2015" name="Nature">
        <title>rRNA introns, odd ribosomes, and small enigmatic genomes across a large radiation of phyla.</title>
        <authorList>
            <person name="Brown C.T."/>
            <person name="Hug L.A."/>
            <person name="Thomas B.C."/>
            <person name="Sharon I."/>
            <person name="Castelle C.J."/>
            <person name="Singh A."/>
            <person name="Wilkins M.J."/>
            <person name="Williams K.H."/>
            <person name="Banfield J.F."/>
        </authorList>
    </citation>
    <scope>NUCLEOTIDE SEQUENCE [LARGE SCALE GENOMIC DNA]</scope>
</reference>
<dbReference type="Pfam" id="PF00281">
    <property type="entry name" value="Ribosomal_L5"/>
    <property type="match status" value="1"/>
</dbReference>
<keyword evidence="5" id="KW-0699">rRNA-binding</keyword>
<dbReference type="Gene3D" id="3.30.1440.10">
    <property type="match status" value="1"/>
</dbReference>
<protein>
    <recommendedName>
        <fullName evidence="4 5">Large ribosomal subunit protein uL5</fullName>
    </recommendedName>
</protein>
<evidence type="ECO:0000259" key="7">
    <source>
        <dbReference type="Pfam" id="PF00281"/>
    </source>
</evidence>
<organism evidence="9 10">
    <name type="scientific">Candidatus Curtissbacteria bacterium GW2011_GWC2_38_9</name>
    <dbReference type="NCBI Taxonomy" id="1618414"/>
    <lineage>
        <taxon>Bacteria</taxon>
        <taxon>Candidatus Curtissiibacteriota</taxon>
    </lineage>
</organism>
<dbReference type="InterPro" id="IPR020930">
    <property type="entry name" value="Ribosomal_uL5_bac-type"/>
</dbReference>
<gene>
    <name evidence="5" type="primary">rplE</name>
    <name evidence="9" type="ORF">UT12_C0009G0010</name>
</gene>
<evidence type="ECO:0000256" key="1">
    <source>
        <dbReference type="ARBA" id="ARBA00008553"/>
    </source>
</evidence>
<dbReference type="HAMAP" id="MF_01333_B">
    <property type="entry name" value="Ribosomal_uL5_B"/>
    <property type="match status" value="1"/>
</dbReference>
<evidence type="ECO:0000256" key="6">
    <source>
        <dbReference type="RuleBase" id="RU003930"/>
    </source>
</evidence>
<dbReference type="SUPFAM" id="SSF55282">
    <property type="entry name" value="RL5-like"/>
    <property type="match status" value="1"/>
</dbReference>
<keyword evidence="3 5" id="KW-0687">Ribonucleoprotein</keyword>
<dbReference type="InterPro" id="IPR022803">
    <property type="entry name" value="Ribosomal_uL5_dom_sf"/>
</dbReference>
<dbReference type="Proteomes" id="UP000034893">
    <property type="component" value="Unassembled WGS sequence"/>
</dbReference>
<evidence type="ECO:0000256" key="4">
    <source>
        <dbReference type="ARBA" id="ARBA00035245"/>
    </source>
</evidence>
<dbReference type="GO" id="GO:0006412">
    <property type="term" value="P:translation"/>
    <property type="evidence" value="ECO:0007669"/>
    <property type="project" value="UniProtKB-UniRule"/>
</dbReference>
<dbReference type="Pfam" id="PF00673">
    <property type="entry name" value="Ribosomal_L5_C"/>
    <property type="match status" value="1"/>
</dbReference>
<dbReference type="InterPro" id="IPR031310">
    <property type="entry name" value="Ribosomal_uL5_N"/>
</dbReference>
<dbReference type="GO" id="GO:1990904">
    <property type="term" value="C:ribonucleoprotein complex"/>
    <property type="evidence" value="ECO:0007669"/>
    <property type="project" value="UniProtKB-KW"/>
</dbReference>
<evidence type="ECO:0000313" key="9">
    <source>
        <dbReference type="EMBL" id="KKQ89701.1"/>
    </source>
</evidence>
<sequence>MTNLITKYQQEVLPKLKEEFGLVNNLAIPKVEKIVLNSSVVEAIENKEVLERVKDQLAIISGQRPAVRRARQSISAFKLKEKDPIGVVVTLRGKKAWNFLEKLIAIVIPRMRDFRGLLQSKFDKNGNYSLGMPEQILFPEIDYSKIDKIRGLVVTIVVKNSNREKSQRLLELLGAPFKKN</sequence>
<evidence type="ECO:0000256" key="5">
    <source>
        <dbReference type="HAMAP-Rule" id="MF_01333"/>
    </source>
</evidence>
<comment type="similarity">
    <text evidence="1 5 6">Belongs to the universal ribosomal protein uL5 family.</text>
</comment>
<keyword evidence="5" id="KW-0694">RNA-binding</keyword>
<dbReference type="AlphaFoldDB" id="A0A0G0PK84"/>
<proteinExistence type="inferred from homology"/>
<dbReference type="EMBL" id="LBVP01000009">
    <property type="protein sequence ID" value="KKQ89701.1"/>
    <property type="molecule type" value="Genomic_DNA"/>
</dbReference>
<dbReference type="GO" id="GO:0003735">
    <property type="term" value="F:structural constituent of ribosome"/>
    <property type="evidence" value="ECO:0007669"/>
    <property type="project" value="InterPro"/>
</dbReference>
<comment type="caution">
    <text evidence="9">The sequence shown here is derived from an EMBL/GenBank/DDBJ whole genome shotgun (WGS) entry which is preliminary data.</text>
</comment>